<feature type="compositionally biased region" description="Low complexity" evidence="10">
    <location>
        <begin position="286"/>
        <end position="297"/>
    </location>
</feature>
<evidence type="ECO:0000256" key="7">
    <source>
        <dbReference type="ARBA" id="ARBA00023273"/>
    </source>
</evidence>
<dbReference type="InterPro" id="IPR026742">
    <property type="entry name" value="Centrosomal_kizuma"/>
</dbReference>
<feature type="compositionally biased region" description="Polar residues" evidence="10">
    <location>
        <begin position="298"/>
        <end position="308"/>
    </location>
</feature>
<evidence type="ECO:0000256" key="2">
    <source>
        <dbReference type="ARBA" id="ARBA00004300"/>
    </source>
</evidence>
<dbReference type="Proteomes" id="UP000472261">
    <property type="component" value="Unplaced"/>
</dbReference>
<evidence type="ECO:0000313" key="12">
    <source>
        <dbReference type="Proteomes" id="UP000472261"/>
    </source>
</evidence>
<comment type="similarity">
    <text evidence="3">Belongs to the kizuna family.</text>
</comment>
<keyword evidence="6" id="KW-0206">Cytoskeleton</keyword>
<dbReference type="AlphaFoldDB" id="A0A669QLN0"/>
<feature type="region of interest" description="Disordered" evidence="10">
    <location>
        <begin position="503"/>
        <end position="531"/>
    </location>
</feature>
<proteinExistence type="inferred from homology"/>
<organism evidence="11 12">
    <name type="scientific">Phasianus colchicus</name>
    <name type="common">Common pheasant</name>
    <dbReference type="NCBI Taxonomy" id="9054"/>
    <lineage>
        <taxon>Eukaryota</taxon>
        <taxon>Metazoa</taxon>
        <taxon>Chordata</taxon>
        <taxon>Craniata</taxon>
        <taxon>Vertebrata</taxon>
        <taxon>Euteleostomi</taxon>
        <taxon>Archelosauria</taxon>
        <taxon>Archosauria</taxon>
        <taxon>Dinosauria</taxon>
        <taxon>Saurischia</taxon>
        <taxon>Theropoda</taxon>
        <taxon>Coelurosauria</taxon>
        <taxon>Aves</taxon>
        <taxon>Neognathae</taxon>
        <taxon>Galloanserae</taxon>
        <taxon>Galliformes</taxon>
        <taxon>Phasianidae</taxon>
        <taxon>Phasianinae</taxon>
        <taxon>Phasianus</taxon>
    </lineage>
</organism>
<comment type="subcellular location">
    <subcellularLocation>
        <location evidence="1">Cytoplasm</location>
        <location evidence="1">Cytoskeleton</location>
        <location evidence="1">Cilium basal body</location>
    </subcellularLocation>
    <subcellularLocation>
        <location evidence="2">Cytoplasm</location>
        <location evidence="2">Cytoskeleton</location>
        <location evidence="2">Microtubule organizing center</location>
        <location evidence="2">Centrosome</location>
    </subcellularLocation>
</comment>
<feature type="region of interest" description="Disordered" evidence="10">
    <location>
        <begin position="418"/>
        <end position="438"/>
    </location>
</feature>
<reference evidence="11" key="1">
    <citation type="submission" date="2025-08" db="UniProtKB">
        <authorList>
            <consortium name="Ensembl"/>
        </authorList>
    </citation>
    <scope>IDENTIFICATION</scope>
</reference>
<evidence type="ECO:0000313" key="11">
    <source>
        <dbReference type="Ensembl" id="ENSPCLP00000015006.1"/>
    </source>
</evidence>
<keyword evidence="7" id="KW-0966">Cell projection</keyword>
<keyword evidence="5" id="KW-0963">Cytoplasm</keyword>
<evidence type="ECO:0000256" key="3">
    <source>
        <dbReference type="ARBA" id="ARBA00010767"/>
    </source>
</evidence>
<sequence length="531" mass="58201">MFSSSETRRLELERKLVEYKSSDAYLMKVKYVRLKKYLEEVNERQKRALLRNQTFLNEFNEFEAHMKASSSELIEKMEVRYGREIKSGLSFQEGGLAQGDEEEGCNEQVPQAARQAEIHVETAVSRSLHHPLPFFMGHCMSACSVQQEPPQSAACPSRLTTLQSDETDGHPMQAGGDMQHASKPDEQGGKSYIPTGEKMPIRDSSLHSSLLNFTEQKNSTELCSALPNGGSMQGRTADLASDTSVEEEVTHDHLVASAKEVCEQSVLLAPAPEPSISGPQCNVNTQQAASQDSSSSSTHPAENSSLQPPSCCAAEDEPLGSSAPDGFCSQDGSLKEDLEASEAVVLCQLPRAKPGQRWDVTTLQASLNSHAALLEEHEHLCTEELATVLHSTLDLGEEASGSQAPPLLREVLAEECGDRSSVQSNESSYSLPSIPNDSREMEQAKHVPWLDSMGKQGCVIGNNGSEAKESQEMCSERSSSSERSDFYNSPFIFFFHSAFWGESDDSSSEAVDVLRPQTHSPEADDFDDFYD</sequence>
<evidence type="ECO:0000256" key="6">
    <source>
        <dbReference type="ARBA" id="ARBA00023212"/>
    </source>
</evidence>
<comment type="function">
    <text evidence="8">Centrosomal protein required for establishing a robust mitotic centrosome architecture that can endure the forces that converge on the centrosomes during spindle formation. Required for stabilizing the expanded pericentriolar material around the centriole.</text>
</comment>
<feature type="region of interest" description="Disordered" evidence="10">
    <location>
        <begin position="162"/>
        <end position="202"/>
    </location>
</feature>
<feature type="region of interest" description="Disordered" evidence="10">
    <location>
        <begin position="270"/>
        <end position="328"/>
    </location>
</feature>
<dbReference type="PANTHER" id="PTHR16299">
    <property type="entry name" value="CENTROSOMAL PROTEIN KIZUNA"/>
    <property type="match status" value="1"/>
</dbReference>
<protein>
    <recommendedName>
        <fullName evidence="4">Centrosomal protein kizuna</fullName>
    </recommendedName>
    <alternativeName>
        <fullName evidence="9">Polo-like kinase 1 substrate 1</fullName>
    </alternativeName>
</protein>
<evidence type="ECO:0000256" key="10">
    <source>
        <dbReference type="SAM" id="MobiDB-lite"/>
    </source>
</evidence>
<feature type="region of interest" description="Disordered" evidence="10">
    <location>
        <begin position="462"/>
        <end position="483"/>
    </location>
</feature>
<evidence type="ECO:0000256" key="1">
    <source>
        <dbReference type="ARBA" id="ARBA00004120"/>
    </source>
</evidence>
<dbReference type="GO" id="GO:0005813">
    <property type="term" value="C:centrosome"/>
    <property type="evidence" value="ECO:0007669"/>
    <property type="project" value="UniProtKB-SubCell"/>
</dbReference>
<accession>A0A669QLN0</accession>
<evidence type="ECO:0000256" key="9">
    <source>
        <dbReference type="ARBA" id="ARBA00031153"/>
    </source>
</evidence>
<keyword evidence="12" id="KW-1185">Reference proteome</keyword>
<feature type="compositionally biased region" description="Polar residues" evidence="10">
    <location>
        <begin position="420"/>
        <end position="436"/>
    </location>
</feature>
<evidence type="ECO:0000256" key="4">
    <source>
        <dbReference type="ARBA" id="ARBA00013872"/>
    </source>
</evidence>
<feature type="compositionally biased region" description="Basic and acidic residues" evidence="10">
    <location>
        <begin position="466"/>
        <end position="483"/>
    </location>
</feature>
<evidence type="ECO:0000256" key="5">
    <source>
        <dbReference type="ARBA" id="ARBA00022490"/>
    </source>
</evidence>
<evidence type="ECO:0000256" key="8">
    <source>
        <dbReference type="ARBA" id="ARBA00024919"/>
    </source>
</evidence>
<reference evidence="11" key="2">
    <citation type="submission" date="2025-09" db="UniProtKB">
        <authorList>
            <consortium name="Ensembl"/>
        </authorList>
    </citation>
    <scope>IDENTIFICATION</scope>
</reference>
<dbReference type="Ensembl" id="ENSPCLT00000019778.1">
    <property type="protein sequence ID" value="ENSPCLP00000015006.1"/>
    <property type="gene ID" value="ENSPCLG00000012258.1"/>
</dbReference>
<name>A0A669QLN0_PHACC</name>
<dbReference type="GO" id="GO:0007051">
    <property type="term" value="P:spindle organization"/>
    <property type="evidence" value="ECO:0007669"/>
    <property type="project" value="InterPro"/>
</dbReference>
<dbReference type="OMA" id="EKEQTHC"/>
<dbReference type="PANTHER" id="PTHR16299:SF2">
    <property type="entry name" value="CENTROSOMAL PROTEIN KIZUNA"/>
    <property type="match status" value="1"/>
</dbReference>